<name>A0ABY6CN77_9BACT</name>
<dbReference type="InterPro" id="IPR036890">
    <property type="entry name" value="HATPase_C_sf"/>
</dbReference>
<keyword evidence="4" id="KW-0808">Transferase</keyword>
<dbReference type="CDD" id="cd00082">
    <property type="entry name" value="HisKA"/>
    <property type="match status" value="1"/>
</dbReference>
<feature type="transmembrane region" description="Helical" evidence="9">
    <location>
        <begin position="304"/>
        <end position="324"/>
    </location>
</feature>
<dbReference type="Proteomes" id="UP001065174">
    <property type="component" value="Chromosome"/>
</dbReference>
<dbReference type="EC" id="2.7.13.3" evidence="2"/>
<evidence type="ECO:0000256" key="1">
    <source>
        <dbReference type="ARBA" id="ARBA00000085"/>
    </source>
</evidence>
<dbReference type="Gene3D" id="3.40.190.10">
    <property type="entry name" value="Periplasmic binding protein-like II"/>
    <property type="match status" value="2"/>
</dbReference>
<dbReference type="PANTHER" id="PTHR42878">
    <property type="entry name" value="TWO-COMPONENT HISTIDINE KINASE"/>
    <property type="match status" value="1"/>
</dbReference>
<dbReference type="Pfam" id="PF00497">
    <property type="entry name" value="SBP_bac_3"/>
    <property type="match status" value="1"/>
</dbReference>
<protein>
    <recommendedName>
        <fullName evidence="2">histidine kinase</fullName>
        <ecNumber evidence="2">2.7.13.3</ecNumber>
    </recommendedName>
</protein>
<evidence type="ECO:0000313" key="12">
    <source>
        <dbReference type="Proteomes" id="UP001065174"/>
    </source>
</evidence>
<dbReference type="InterPro" id="IPR004358">
    <property type="entry name" value="Sig_transdc_His_kin-like_C"/>
</dbReference>
<dbReference type="InterPro" id="IPR001638">
    <property type="entry name" value="Solute-binding_3/MltF_N"/>
</dbReference>
<keyword evidence="9" id="KW-0812">Transmembrane</keyword>
<evidence type="ECO:0000256" key="6">
    <source>
        <dbReference type="ARBA" id="ARBA00022777"/>
    </source>
</evidence>
<dbReference type="InterPro" id="IPR036097">
    <property type="entry name" value="HisK_dim/P_sf"/>
</dbReference>
<keyword evidence="7 11" id="KW-0067">ATP-binding</keyword>
<keyword evidence="9" id="KW-1133">Transmembrane helix</keyword>
<evidence type="ECO:0000256" key="5">
    <source>
        <dbReference type="ARBA" id="ARBA00022741"/>
    </source>
</evidence>
<evidence type="ECO:0000256" key="3">
    <source>
        <dbReference type="ARBA" id="ARBA00022553"/>
    </source>
</evidence>
<keyword evidence="8" id="KW-0902">Two-component regulatory system</keyword>
<evidence type="ECO:0000256" key="4">
    <source>
        <dbReference type="ARBA" id="ARBA00022679"/>
    </source>
</evidence>
<dbReference type="Pfam" id="PF02518">
    <property type="entry name" value="HATPase_c"/>
    <property type="match status" value="1"/>
</dbReference>
<keyword evidence="12" id="KW-1185">Reference proteome</keyword>
<evidence type="ECO:0000313" key="11">
    <source>
        <dbReference type="EMBL" id="UXP31970.1"/>
    </source>
</evidence>
<keyword evidence="3" id="KW-0597">Phosphoprotein</keyword>
<dbReference type="EMBL" id="CP106679">
    <property type="protein sequence ID" value="UXP31970.1"/>
    <property type="molecule type" value="Genomic_DNA"/>
</dbReference>
<dbReference type="SUPFAM" id="SSF47384">
    <property type="entry name" value="Homodimeric domain of signal transducing histidine kinase"/>
    <property type="match status" value="1"/>
</dbReference>
<evidence type="ECO:0000256" key="2">
    <source>
        <dbReference type="ARBA" id="ARBA00012438"/>
    </source>
</evidence>
<dbReference type="GO" id="GO:0005524">
    <property type="term" value="F:ATP binding"/>
    <property type="evidence" value="ECO:0007669"/>
    <property type="project" value="UniProtKB-KW"/>
</dbReference>
<dbReference type="InterPro" id="IPR005467">
    <property type="entry name" value="His_kinase_dom"/>
</dbReference>
<dbReference type="SMART" id="SM00387">
    <property type="entry name" value="HATPase_c"/>
    <property type="match status" value="1"/>
</dbReference>
<comment type="catalytic activity">
    <reaction evidence="1">
        <text>ATP + protein L-histidine = ADP + protein N-phospho-L-histidine.</text>
        <dbReference type="EC" id="2.7.13.3"/>
    </reaction>
</comment>
<dbReference type="Gene3D" id="3.30.565.10">
    <property type="entry name" value="Histidine kinase-like ATPase, C-terminal domain"/>
    <property type="match status" value="1"/>
</dbReference>
<dbReference type="PROSITE" id="PS50109">
    <property type="entry name" value="HIS_KIN"/>
    <property type="match status" value="1"/>
</dbReference>
<keyword evidence="9" id="KW-0472">Membrane</keyword>
<dbReference type="CDD" id="cd00075">
    <property type="entry name" value="HATPase"/>
    <property type="match status" value="1"/>
</dbReference>
<evidence type="ECO:0000256" key="8">
    <source>
        <dbReference type="ARBA" id="ARBA00023012"/>
    </source>
</evidence>
<dbReference type="Gene3D" id="1.10.287.130">
    <property type="match status" value="1"/>
</dbReference>
<feature type="domain" description="Histidine kinase" evidence="10">
    <location>
        <begin position="374"/>
        <end position="590"/>
    </location>
</feature>
<dbReference type="RefSeq" id="WP_262309409.1">
    <property type="nucleotide sequence ID" value="NZ_CP106679.1"/>
</dbReference>
<dbReference type="PANTHER" id="PTHR42878:SF7">
    <property type="entry name" value="SENSOR HISTIDINE KINASE GLRK"/>
    <property type="match status" value="1"/>
</dbReference>
<dbReference type="InterPro" id="IPR003594">
    <property type="entry name" value="HATPase_dom"/>
</dbReference>
<evidence type="ECO:0000259" key="10">
    <source>
        <dbReference type="PROSITE" id="PS50109"/>
    </source>
</evidence>
<dbReference type="PRINTS" id="PR00344">
    <property type="entry name" value="BCTRLSENSOR"/>
</dbReference>
<dbReference type="InterPro" id="IPR003661">
    <property type="entry name" value="HisK_dim/P_dom"/>
</dbReference>
<sequence>MLLIPWLVNGQSWRNAQINKKAQLDLLWFTSVPFIYADPSGKMVGVECEIMEAFKIYLNDKYQVDLKLNWVETNNFYRIIERVRDSSQPQFIGVSALSITDERKDFLKFTEPYLPDITVLVSSKGTPIVHGYDQIYDMMISMKAVTIKGTSYENMLIDLRNQLGVEFEIIFIESDRNILDVINQSTDRFGFIDLPIYLMLIKRGEVLTRQNFFTTKGKGYSFIMPPSSDWDIPFNEFMSDPDVKMEIAQIVSEYMGPELFEFMDHVDEHEQLSTSILTKEKEMQLALIQNANLKLEEEKEYKRMLVFGIVIIGLFLLVIAVLFFNNQRTTKILIEQKAQIEEQQSDIRQKNEQLLNRNIQLLALNEEKNNLVNILAHDLRSPLNHIVGLSNLLEDAKTEMSEDERSFLNLINDAAAKMHQMVNKILDVDALERNQSTLLREKVDIRSTMNDVASRYRPAATQKAIDFKVNLPSSHYNLVTDHMLLFLVLENLISNAIKFSPPDSEVILETKYENETIIFVVKDNGPGFSEEDKELMFHRFQKLSATPTGGESSTGLGLSIVKKYVSDLGGKIWLESTHGEGSTFFVSLPQ</sequence>
<dbReference type="SUPFAM" id="SSF55874">
    <property type="entry name" value="ATPase domain of HSP90 chaperone/DNA topoisomerase II/histidine kinase"/>
    <property type="match status" value="1"/>
</dbReference>
<reference evidence="11" key="1">
    <citation type="submission" date="2022-09" db="EMBL/GenBank/DDBJ databases">
        <title>Comparative genomics and taxonomic characterization of three novel marine species of genus Reichenbachiella exhibiting antioxidant and polysaccharide degradation activities.</title>
        <authorList>
            <person name="Muhammad N."/>
            <person name="Lee Y.-J."/>
            <person name="Ko J."/>
            <person name="Kim S.-G."/>
        </authorList>
    </citation>
    <scope>NUCLEOTIDE SEQUENCE</scope>
    <source>
        <strain evidence="11">BKB1-1</strain>
    </source>
</reference>
<proteinExistence type="predicted"/>
<evidence type="ECO:0000256" key="7">
    <source>
        <dbReference type="ARBA" id="ARBA00022840"/>
    </source>
</evidence>
<keyword evidence="5" id="KW-0547">Nucleotide-binding</keyword>
<organism evidence="11 12">
    <name type="scientific">Reichenbachiella agarivorans</name>
    <dbReference type="NCBI Taxonomy" id="2979464"/>
    <lineage>
        <taxon>Bacteria</taxon>
        <taxon>Pseudomonadati</taxon>
        <taxon>Bacteroidota</taxon>
        <taxon>Cytophagia</taxon>
        <taxon>Cytophagales</taxon>
        <taxon>Reichenbachiellaceae</taxon>
        <taxon>Reichenbachiella</taxon>
    </lineage>
</organism>
<dbReference type="InterPro" id="IPR050351">
    <property type="entry name" value="BphY/WalK/GraS-like"/>
</dbReference>
<accession>A0ABY6CN77</accession>
<keyword evidence="6" id="KW-0418">Kinase</keyword>
<dbReference type="SUPFAM" id="SSF53850">
    <property type="entry name" value="Periplasmic binding protein-like II"/>
    <property type="match status" value="1"/>
</dbReference>
<gene>
    <name evidence="11" type="ORF">N6H18_16620</name>
</gene>
<dbReference type="SMART" id="SM00388">
    <property type="entry name" value="HisKA"/>
    <property type="match status" value="1"/>
</dbReference>
<evidence type="ECO:0000256" key="9">
    <source>
        <dbReference type="SAM" id="Phobius"/>
    </source>
</evidence>